<reference evidence="4 5" key="1">
    <citation type="submission" date="2015-03" db="EMBL/GenBank/DDBJ databases">
        <authorList>
            <consortium name="Pathogen Informatics"/>
            <person name="Murphy D."/>
        </authorList>
    </citation>
    <scope>NUCLEOTIDE SEQUENCE [LARGE SCALE GENOMIC DNA]</scope>
    <source>
        <strain evidence="5">type strain: CIP110231</strain>
    </source>
</reference>
<proteinExistence type="predicted"/>
<organism evidence="4 5">
    <name type="scientific">Yersinia nurmii</name>
    <dbReference type="NCBI Taxonomy" id="685706"/>
    <lineage>
        <taxon>Bacteria</taxon>
        <taxon>Pseudomonadati</taxon>
        <taxon>Pseudomonadota</taxon>
        <taxon>Gammaproteobacteria</taxon>
        <taxon>Enterobacterales</taxon>
        <taxon>Yersiniaceae</taxon>
        <taxon>Yersinia</taxon>
    </lineage>
</organism>
<dbReference type="PRINTS" id="PR00508">
    <property type="entry name" value="S21N4MTFRASE"/>
</dbReference>
<dbReference type="InterPro" id="IPR002941">
    <property type="entry name" value="DNA_methylase_N4/N6"/>
</dbReference>
<dbReference type="GO" id="GO:0008168">
    <property type="term" value="F:methyltransferase activity"/>
    <property type="evidence" value="ECO:0007669"/>
    <property type="project" value="UniProtKB-KW"/>
</dbReference>
<keyword evidence="5" id="KW-1185">Reference proteome</keyword>
<dbReference type="Gene3D" id="3.40.50.150">
    <property type="entry name" value="Vaccinia Virus protein VP39"/>
    <property type="match status" value="1"/>
</dbReference>
<evidence type="ECO:0000313" key="4">
    <source>
        <dbReference type="EMBL" id="CND85083.1"/>
    </source>
</evidence>
<comment type="caution">
    <text evidence="4">The sequence shown here is derived from an EMBL/GenBank/DDBJ whole genome shotgun (WGS) entry which is preliminary data.</text>
</comment>
<protein>
    <submittedName>
        <fullName evidence="4">Adenine specific DNA methylase Mod</fullName>
    </submittedName>
</protein>
<gene>
    <name evidence="4" type="ORF">ERS137967_00092</name>
</gene>
<accession>A0ABM9S0K4</accession>
<dbReference type="Pfam" id="PF01555">
    <property type="entry name" value="N6_N4_Mtase"/>
    <property type="match status" value="1"/>
</dbReference>
<dbReference type="Proteomes" id="UP000040578">
    <property type="component" value="Unassembled WGS sequence"/>
</dbReference>
<dbReference type="InterPro" id="IPR029063">
    <property type="entry name" value="SAM-dependent_MTases_sf"/>
</dbReference>
<evidence type="ECO:0000313" key="5">
    <source>
        <dbReference type="Proteomes" id="UP000040578"/>
    </source>
</evidence>
<name>A0ABM9S0K4_9GAMM</name>
<keyword evidence="2" id="KW-0808">Transferase</keyword>
<dbReference type="SUPFAM" id="SSF53335">
    <property type="entry name" value="S-adenosyl-L-methionine-dependent methyltransferases"/>
    <property type="match status" value="1"/>
</dbReference>
<evidence type="ECO:0000256" key="2">
    <source>
        <dbReference type="ARBA" id="ARBA00022679"/>
    </source>
</evidence>
<keyword evidence="1 4" id="KW-0489">Methyltransferase</keyword>
<dbReference type="EMBL" id="CPYD01000001">
    <property type="protein sequence ID" value="CND85083.1"/>
    <property type="molecule type" value="Genomic_DNA"/>
</dbReference>
<sequence length="102" mass="11514">MGIAILDEDCFSLISMKFFIENYLKMNCDIATQNASEFLRAIDSRYIIRSNRRPSDVVADFFLGSGATLTVAAKLGRKKGIGVEREEERSEQTVKEITKFVV</sequence>
<dbReference type="GO" id="GO:0032259">
    <property type="term" value="P:methylation"/>
    <property type="evidence" value="ECO:0007669"/>
    <property type="project" value="UniProtKB-KW"/>
</dbReference>
<evidence type="ECO:0000259" key="3">
    <source>
        <dbReference type="Pfam" id="PF01555"/>
    </source>
</evidence>
<dbReference type="RefSeq" id="WP_049596381.1">
    <property type="nucleotide sequence ID" value="NZ_CPYD01000001.1"/>
</dbReference>
<evidence type="ECO:0000256" key="1">
    <source>
        <dbReference type="ARBA" id="ARBA00022603"/>
    </source>
</evidence>
<feature type="domain" description="DNA methylase N-4/N-6" evidence="3">
    <location>
        <begin position="45"/>
        <end position="94"/>
    </location>
</feature>
<dbReference type="InterPro" id="IPR001091">
    <property type="entry name" value="RM_Methyltransferase"/>
</dbReference>